<evidence type="ECO:0000256" key="3">
    <source>
        <dbReference type="ARBA" id="ARBA00022514"/>
    </source>
</evidence>
<evidence type="ECO:0000256" key="12">
    <source>
        <dbReference type="ARBA" id="ARBA00042730"/>
    </source>
</evidence>
<dbReference type="EC" id="5.3.2.1" evidence="9"/>
<feature type="compositionally biased region" description="Polar residues" evidence="13">
    <location>
        <begin position="251"/>
        <end position="261"/>
    </location>
</feature>
<proteinExistence type="inferred from homology"/>
<evidence type="ECO:0000256" key="10">
    <source>
        <dbReference type="ARBA" id="ARBA00041631"/>
    </source>
</evidence>
<dbReference type="RefSeq" id="XP_069227821.1">
    <property type="nucleotide sequence ID" value="XM_069375461.1"/>
</dbReference>
<evidence type="ECO:0000256" key="6">
    <source>
        <dbReference type="ARBA" id="ARBA00036735"/>
    </source>
</evidence>
<comment type="subcellular location">
    <subcellularLocation>
        <location evidence="1">Secreted</location>
    </subcellularLocation>
</comment>
<evidence type="ECO:0000256" key="1">
    <source>
        <dbReference type="ARBA" id="ARBA00004613"/>
    </source>
</evidence>
<dbReference type="InterPro" id="IPR001398">
    <property type="entry name" value="Macrophage_inhib_fac"/>
</dbReference>
<organism evidence="14 15">
    <name type="scientific">Cladosporium halotolerans</name>
    <dbReference type="NCBI Taxonomy" id="1052096"/>
    <lineage>
        <taxon>Eukaryota</taxon>
        <taxon>Fungi</taxon>
        <taxon>Dikarya</taxon>
        <taxon>Ascomycota</taxon>
        <taxon>Pezizomycotina</taxon>
        <taxon>Dothideomycetes</taxon>
        <taxon>Dothideomycetidae</taxon>
        <taxon>Cladosporiales</taxon>
        <taxon>Cladosporiaceae</taxon>
        <taxon>Cladosporium</taxon>
    </lineage>
</organism>
<feature type="compositionally biased region" description="Polar residues" evidence="13">
    <location>
        <begin position="349"/>
        <end position="366"/>
    </location>
</feature>
<dbReference type="Proteomes" id="UP000803884">
    <property type="component" value="Unassembled WGS sequence"/>
</dbReference>
<evidence type="ECO:0000256" key="9">
    <source>
        <dbReference type="ARBA" id="ARBA00039086"/>
    </source>
</evidence>
<accession>A0AB34KIU3</accession>
<evidence type="ECO:0000256" key="7">
    <source>
        <dbReference type="ARBA" id="ARBA00036823"/>
    </source>
</evidence>
<dbReference type="PANTHER" id="PTHR11954:SF6">
    <property type="entry name" value="MACROPHAGE MIGRATION INHIBITORY FACTOR"/>
    <property type="match status" value="1"/>
</dbReference>
<comment type="caution">
    <text evidence="14">The sequence shown here is derived from an EMBL/GenBank/DDBJ whole genome shotgun (WGS) entry which is preliminary data.</text>
</comment>
<reference evidence="14 15" key="1">
    <citation type="journal article" date="2020" name="Microbiol. Resour. Announc.">
        <title>Draft Genome Sequence of a Cladosporium Species Isolated from the Mesophotic Ascidian Didemnum maculosum.</title>
        <authorList>
            <person name="Gioti A."/>
            <person name="Siaperas R."/>
            <person name="Nikolaivits E."/>
            <person name="Le Goff G."/>
            <person name="Ouazzani J."/>
            <person name="Kotoulas G."/>
            <person name="Topakas E."/>
        </authorList>
    </citation>
    <scope>NUCLEOTIDE SEQUENCE [LARGE SCALE GENOMIC DNA]</scope>
    <source>
        <strain evidence="14 15">TM138-S3</strain>
    </source>
</reference>
<dbReference type="Pfam" id="PF01187">
    <property type="entry name" value="MIF"/>
    <property type="match status" value="1"/>
</dbReference>
<dbReference type="EC" id="5.3.3.12" evidence="8"/>
<feature type="compositionally biased region" description="Basic residues" evidence="13">
    <location>
        <begin position="440"/>
        <end position="453"/>
    </location>
</feature>
<evidence type="ECO:0000256" key="11">
    <source>
        <dbReference type="ARBA" id="ARBA00041912"/>
    </source>
</evidence>
<evidence type="ECO:0000256" key="5">
    <source>
        <dbReference type="ARBA" id="ARBA00023235"/>
    </source>
</evidence>
<dbReference type="GO" id="GO:0005576">
    <property type="term" value="C:extracellular region"/>
    <property type="evidence" value="ECO:0007669"/>
    <property type="project" value="UniProtKB-SubCell"/>
</dbReference>
<keyword evidence="15" id="KW-1185">Reference proteome</keyword>
<dbReference type="EMBL" id="JAAQHG020000024">
    <property type="protein sequence ID" value="KAL1584715.1"/>
    <property type="molecule type" value="Genomic_DNA"/>
</dbReference>
<comment type="catalytic activity">
    <reaction evidence="6">
        <text>3-phenylpyruvate = enol-phenylpyruvate</text>
        <dbReference type="Rhea" id="RHEA:17097"/>
        <dbReference type="ChEBI" id="CHEBI:16815"/>
        <dbReference type="ChEBI" id="CHEBI:18005"/>
        <dbReference type="EC" id="5.3.2.1"/>
    </reaction>
</comment>
<comment type="similarity">
    <text evidence="2">Belongs to the MIF family.</text>
</comment>
<sequence length="453" mass="49271">MGGNRTSLSMNGGLDHKRRTMSYEEQYQYKDNVYGSARERVHRESPVLAELRTNVIIKDEFTLVTDMSYHMAARYSRPDSSIMINVDHSSCLALGGTFEPCYILTISTVPSQMQATTNKRNAALIQSFMTDILSVPPERGIVKFVPIPEENYAFNGNTLFGEIERLEQQQLGNGGVKRAITDVRKSMPAFKRSLPKIDADFAKNSDQTNGINGNHEHTSNGLTPAPLSPNSHIPDVFELASPKDEERPSTAHASPSNNSFAALNGLRLNGVTKDDISGPTSKTSFGRPKTIAGGPVWASSERFDLIPRRGSSGNNNNDDAAPSPIIKPDAKQAAKRQDSPRKSPLPPRSASSTPVQKPAPLNTSNADKTKPAYLENASPKPALVKNHSRKDSRSPEALPQSQPQDDGTAANTAKRRSNANVTAVPKVPPPPPVPESKTAKVSKRKSFLAAFKR</sequence>
<protein>
    <recommendedName>
        <fullName evidence="12">L-dopachrome isomerase</fullName>
        <ecNumber evidence="9">5.3.2.1</ecNumber>
        <ecNumber evidence="8">5.3.3.12</ecNumber>
    </recommendedName>
    <alternativeName>
        <fullName evidence="10">L-dopachrome tautomerase</fullName>
    </alternativeName>
    <alternativeName>
        <fullName evidence="11">Phenylpyruvate tautomerase</fullName>
    </alternativeName>
</protein>
<dbReference type="GO" id="GO:0050178">
    <property type="term" value="F:phenylpyruvate tautomerase activity"/>
    <property type="evidence" value="ECO:0007669"/>
    <property type="project" value="UniProtKB-EC"/>
</dbReference>
<keyword evidence="4" id="KW-0964">Secreted</keyword>
<name>A0AB34KIU3_9PEZI</name>
<evidence type="ECO:0000256" key="4">
    <source>
        <dbReference type="ARBA" id="ARBA00022525"/>
    </source>
</evidence>
<gene>
    <name evidence="14" type="ORF">WHR41_06856</name>
</gene>
<feature type="region of interest" description="Disordered" evidence="13">
    <location>
        <begin position="202"/>
        <end position="453"/>
    </location>
</feature>
<keyword evidence="5" id="KW-0413">Isomerase</keyword>
<comment type="catalytic activity">
    <reaction evidence="7">
        <text>L-dopachrome = 5,6-dihydroxyindole-2-carboxylate</text>
        <dbReference type="Rhea" id="RHEA:13041"/>
        <dbReference type="ChEBI" id="CHEBI:16875"/>
        <dbReference type="ChEBI" id="CHEBI:57509"/>
        <dbReference type="EC" id="5.3.3.12"/>
    </reaction>
</comment>
<keyword evidence="3" id="KW-0202">Cytokine</keyword>
<dbReference type="AlphaFoldDB" id="A0AB34KIU3"/>
<evidence type="ECO:0000313" key="14">
    <source>
        <dbReference type="EMBL" id="KAL1584715.1"/>
    </source>
</evidence>
<dbReference type="SUPFAM" id="SSF55331">
    <property type="entry name" value="Tautomerase/MIF"/>
    <property type="match status" value="1"/>
</dbReference>
<dbReference type="GeneID" id="96008299"/>
<feature type="compositionally biased region" description="Polar residues" evidence="13">
    <location>
        <begin position="399"/>
        <end position="411"/>
    </location>
</feature>
<evidence type="ECO:0000256" key="2">
    <source>
        <dbReference type="ARBA" id="ARBA00005851"/>
    </source>
</evidence>
<dbReference type="GO" id="GO:0004167">
    <property type="term" value="F:dopachrome isomerase activity"/>
    <property type="evidence" value="ECO:0007669"/>
    <property type="project" value="UniProtKB-EC"/>
</dbReference>
<dbReference type="Gene3D" id="3.30.429.10">
    <property type="entry name" value="Macrophage Migration Inhibitory Factor"/>
    <property type="match status" value="1"/>
</dbReference>
<feature type="compositionally biased region" description="Basic and acidic residues" evidence="13">
    <location>
        <begin position="328"/>
        <end position="341"/>
    </location>
</feature>
<evidence type="ECO:0000313" key="15">
    <source>
        <dbReference type="Proteomes" id="UP000803884"/>
    </source>
</evidence>
<evidence type="ECO:0000256" key="8">
    <source>
        <dbReference type="ARBA" id="ARBA00038932"/>
    </source>
</evidence>
<evidence type="ECO:0000256" key="13">
    <source>
        <dbReference type="SAM" id="MobiDB-lite"/>
    </source>
</evidence>
<dbReference type="PANTHER" id="PTHR11954">
    <property type="entry name" value="D-DOPACHROME DECARBOXYLASE"/>
    <property type="match status" value="1"/>
</dbReference>
<dbReference type="InterPro" id="IPR014347">
    <property type="entry name" value="Tautomerase/MIF_sf"/>
</dbReference>